<dbReference type="EMBL" id="JBJIAA010000007">
    <property type="protein sequence ID" value="MFL0250732.1"/>
    <property type="molecule type" value="Genomic_DNA"/>
</dbReference>
<accession>A0ABW8TG55</accession>
<evidence type="ECO:0000256" key="2">
    <source>
        <dbReference type="SAM" id="Coils"/>
    </source>
</evidence>
<comment type="similarity">
    <text evidence="1">Belongs to the WXG100 family.</text>
</comment>
<dbReference type="Proteomes" id="UP001623592">
    <property type="component" value="Unassembled WGS sequence"/>
</dbReference>
<reference evidence="3 4" key="1">
    <citation type="submission" date="2024-11" db="EMBL/GenBank/DDBJ databases">
        <authorList>
            <person name="Heng Y.C."/>
            <person name="Lim A.C.H."/>
            <person name="Lee J.K.Y."/>
            <person name="Kittelmann S."/>
        </authorList>
    </citation>
    <scope>NUCLEOTIDE SEQUENCE [LARGE SCALE GENOMIC DNA]</scope>
    <source>
        <strain evidence="3 4">WILCCON 0114</strain>
    </source>
</reference>
<feature type="coiled-coil region" evidence="2">
    <location>
        <begin position="16"/>
        <end position="43"/>
    </location>
</feature>
<dbReference type="Pfam" id="PF06013">
    <property type="entry name" value="WXG100"/>
    <property type="match status" value="1"/>
</dbReference>
<dbReference type="RefSeq" id="WP_406787395.1">
    <property type="nucleotide sequence ID" value="NZ_JBJIAA010000007.1"/>
</dbReference>
<proteinExistence type="inferred from homology"/>
<dbReference type="InterPro" id="IPR010310">
    <property type="entry name" value="T7SS_ESAT-6-like"/>
</dbReference>
<evidence type="ECO:0000313" key="4">
    <source>
        <dbReference type="Proteomes" id="UP001623592"/>
    </source>
</evidence>
<dbReference type="InterPro" id="IPR036689">
    <property type="entry name" value="ESAT-6-like_sf"/>
</dbReference>
<sequence>MGRSIMVDPTKLQSTSSNMDSQIAEYERQYNQLYSEVESMGAAWQGSDNQAYVSQIDGFKEDFKAMVQVMKDYSDFLKSASRVYTKAQDDTISGAKRLTN</sequence>
<keyword evidence="2" id="KW-0175">Coiled coil</keyword>
<dbReference type="SUPFAM" id="SSF140453">
    <property type="entry name" value="EsxAB dimer-like"/>
    <property type="match status" value="1"/>
</dbReference>
<organism evidence="3 4">
    <name type="scientific">Clostridium neuense</name>
    <dbReference type="NCBI Taxonomy" id="1728934"/>
    <lineage>
        <taxon>Bacteria</taxon>
        <taxon>Bacillati</taxon>
        <taxon>Bacillota</taxon>
        <taxon>Clostridia</taxon>
        <taxon>Eubacteriales</taxon>
        <taxon>Clostridiaceae</taxon>
        <taxon>Clostridium</taxon>
    </lineage>
</organism>
<gene>
    <name evidence="3" type="ORF">ACJDT4_09900</name>
</gene>
<protein>
    <recommendedName>
        <fullName evidence="1">ESAT-6-like protein</fullName>
    </recommendedName>
</protein>
<evidence type="ECO:0000256" key="1">
    <source>
        <dbReference type="RuleBase" id="RU362001"/>
    </source>
</evidence>
<dbReference type="NCBIfam" id="TIGR03930">
    <property type="entry name" value="WXG100_ESAT6"/>
    <property type="match status" value="1"/>
</dbReference>
<dbReference type="Gene3D" id="1.10.287.1060">
    <property type="entry name" value="ESAT-6-like"/>
    <property type="match status" value="1"/>
</dbReference>
<evidence type="ECO:0000313" key="3">
    <source>
        <dbReference type="EMBL" id="MFL0250732.1"/>
    </source>
</evidence>
<keyword evidence="4" id="KW-1185">Reference proteome</keyword>
<comment type="caution">
    <text evidence="3">The sequence shown here is derived from an EMBL/GenBank/DDBJ whole genome shotgun (WGS) entry which is preliminary data.</text>
</comment>
<name>A0ABW8TG55_9CLOT</name>